<feature type="domain" description="Exocyst complex component Sec3 C-terminal" evidence="8">
    <location>
        <begin position="261"/>
        <end position="396"/>
    </location>
</feature>
<dbReference type="AlphaFoldDB" id="A0A212D633"/>
<evidence type="ECO:0000256" key="1">
    <source>
        <dbReference type="ARBA" id="ARBA00006518"/>
    </source>
</evidence>
<evidence type="ECO:0000256" key="2">
    <source>
        <dbReference type="ARBA" id="ARBA00022448"/>
    </source>
</evidence>
<feature type="domain" description="Exocyst complex component Sec3 coiled-coil" evidence="7">
    <location>
        <begin position="11"/>
        <end position="142"/>
    </location>
</feature>
<name>A0A212D633_CEREH</name>
<dbReference type="PANTHER" id="PTHR16092:SF33">
    <property type="entry name" value="EXOCYST COMPLEX COMPONENT 1"/>
    <property type="match status" value="1"/>
</dbReference>
<evidence type="ECO:0000256" key="3">
    <source>
        <dbReference type="ARBA" id="ARBA00022483"/>
    </source>
</evidence>
<dbReference type="GO" id="GO:0005546">
    <property type="term" value="F:phosphatidylinositol-4,5-bisphosphate binding"/>
    <property type="evidence" value="ECO:0007669"/>
    <property type="project" value="TreeGrafter"/>
</dbReference>
<dbReference type="PANTHER" id="PTHR16092">
    <property type="entry name" value="SEC3/SYNTAXIN-RELATED"/>
    <property type="match status" value="1"/>
</dbReference>
<comment type="caution">
    <text evidence="9">The sequence shown here is derived from an EMBL/GenBank/DDBJ whole genome shotgun (WGS) entry which is preliminary data.</text>
</comment>
<evidence type="ECO:0000256" key="5">
    <source>
        <dbReference type="SAM" id="Coils"/>
    </source>
</evidence>
<evidence type="ECO:0000259" key="7">
    <source>
        <dbReference type="Pfam" id="PF09763"/>
    </source>
</evidence>
<keyword evidence="2" id="KW-0813">Transport</keyword>
<dbReference type="InterPro" id="IPR048628">
    <property type="entry name" value="Sec3_C"/>
</dbReference>
<keyword evidence="10" id="KW-1185">Reference proteome</keyword>
<dbReference type="GO" id="GO:0005886">
    <property type="term" value="C:plasma membrane"/>
    <property type="evidence" value="ECO:0007669"/>
    <property type="project" value="TreeGrafter"/>
</dbReference>
<feature type="coiled-coil region" evidence="5">
    <location>
        <begin position="33"/>
        <end position="81"/>
    </location>
</feature>
<dbReference type="Proteomes" id="UP000242450">
    <property type="component" value="Chromosome 6"/>
</dbReference>
<dbReference type="GO" id="GO:0006893">
    <property type="term" value="P:Golgi to plasma membrane transport"/>
    <property type="evidence" value="ECO:0007669"/>
    <property type="project" value="TreeGrafter"/>
</dbReference>
<keyword evidence="4 5" id="KW-0175">Coiled coil</keyword>
<dbReference type="GO" id="GO:0000145">
    <property type="term" value="C:exocyst"/>
    <property type="evidence" value="ECO:0007669"/>
    <property type="project" value="InterPro"/>
</dbReference>
<evidence type="ECO:0000313" key="10">
    <source>
        <dbReference type="Proteomes" id="UP000242450"/>
    </source>
</evidence>
<feature type="region of interest" description="Disordered" evidence="6">
    <location>
        <begin position="405"/>
        <end position="432"/>
    </location>
</feature>
<feature type="compositionally biased region" description="Low complexity" evidence="6">
    <location>
        <begin position="405"/>
        <end position="430"/>
    </location>
</feature>
<comment type="similarity">
    <text evidence="1">Belongs to the SEC3 family.</text>
</comment>
<feature type="region of interest" description="Disordered" evidence="6">
    <location>
        <begin position="234"/>
        <end position="257"/>
    </location>
</feature>
<dbReference type="InterPro" id="IPR019160">
    <property type="entry name" value="Sec3_CC"/>
</dbReference>
<evidence type="ECO:0000256" key="4">
    <source>
        <dbReference type="ARBA" id="ARBA00023054"/>
    </source>
</evidence>
<dbReference type="Pfam" id="PF09763">
    <property type="entry name" value="Sec3_CC"/>
    <property type="match status" value="1"/>
</dbReference>
<sequence length="696" mass="79226">MEGCEYAISNAEAFAERLSRELQVLDGANIQSIMASEKQVNILMKLLDEALKEVDQIELKLSSYEEMLQSVKEQMDQISESNHLIHLSNTNNVKLLSEIEFLVNHMDLAKGHIKALEEGDLSSSRGIEACTNAADALLQCMNVALRPGHDMLLAVEQQQQRFSDLREKFARRLASHLNNVFVQQGHDQSSTLAQHSIELTLPNHHPFHRDLLRYAKLMEWLKSTDYRKYEGLTKTEAEDTDGGTLSRQHNAGTPLPVSSEKDMIRQMMIKIFRCIEPELNNLIALGDKIDSFNSLYMLVKMSHHVWTAQNVDPASFLSTTLGNVLVTVKRNFDKCISNQIRQMEEVKISKKSKVGILPFVAEFEEFAGLAESIFKNAERRGDLDKAYTKLIRGVFVNGLHGSSGKLTGSTSSLNKLSVQSSGNRRSQSSSLLDMGNMSASDLDVADRARFDKNHFGFLQIFEQVLSELEPLCLAEQDFISKFFKLQQHQSMPATVLNVVIFIPGHHYIFSIFVLVEKVANESQKTPRDVVMMENFQHIFATLSRLKISCLEAEKKEAKQKYTDHLQSYVIYSLGQPLEKLNHFFEGVEARVAQGIREEEVSYQLAFNKQELRKVIKEYPGKEVKKGLDNLYKKVDKHLCEEENLLQVVWHSMQDEFIRQYKHFEGLIARCYPGSGVTMEFTIQDILDYCSSIAQSH</sequence>
<dbReference type="EMBL" id="MKHE01000006">
    <property type="protein sequence ID" value="OWK13699.1"/>
    <property type="molecule type" value="Genomic_DNA"/>
</dbReference>
<dbReference type="OrthoDB" id="27109at2759"/>
<evidence type="ECO:0000313" key="9">
    <source>
        <dbReference type="EMBL" id="OWK13699.1"/>
    </source>
</evidence>
<evidence type="ECO:0000259" key="8">
    <source>
        <dbReference type="Pfam" id="PF20654"/>
    </source>
</evidence>
<reference evidence="9 10" key="1">
    <citation type="journal article" date="2018" name="Mol. Genet. Genomics">
        <title>The red deer Cervus elaphus genome CerEla1.0: sequencing, annotating, genes, and chromosomes.</title>
        <authorList>
            <person name="Bana N.A."/>
            <person name="Nyiri A."/>
            <person name="Nagy J."/>
            <person name="Frank K."/>
            <person name="Nagy T."/>
            <person name="Steger V."/>
            <person name="Schiller M."/>
            <person name="Lakatos P."/>
            <person name="Sugar L."/>
            <person name="Horn P."/>
            <person name="Barta E."/>
            <person name="Orosz L."/>
        </authorList>
    </citation>
    <scope>NUCLEOTIDE SEQUENCE [LARGE SCALE GENOMIC DNA]</scope>
    <source>
        <strain evidence="9">Hungarian</strain>
    </source>
</reference>
<organism evidence="9 10">
    <name type="scientific">Cervus elaphus hippelaphus</name>
    <name type="common">European red deer</name>
    <dbReference type="NCBI Taxonomy" id="46360"/>
    <lineage>
        <taxon>Eukaryota</taxon>
        <taxon>Metazoa</taxon>
        <taxon>Chordata</taxon>
        <taxon>Craniata</taxon>
        <taxon>Vertebrata</taxon>
        <taxon>Euteleostomi</taxon>
        <taxon>Mammalia</taxon>
        <taxon>Eutheria</taxon>
        <taxon>Laurasiatheria</taxon>
        <taxon>Artiodactyla</taxon>
        <taxon>Ruminantia</taxon>
        <taxon>Pecora</taxon>
        <taxon>Cervidae</taxon>
        <taxon>Cervinae</taxon>
        <taxon>Cervus</taxon>
    </lineage>
</organism>
<dbReference type="Pfam" id="PF20654">
    <property type="entry name" value="Sec3_C-term"/>
    <property type="match status" value="2"/>
</dbReference>
<evidence type="ECO:0000256" key="6">
    <source>
        <dbReference type="SAM" id="MobiDB-lite"/>
    </source>
</evidence>
<keyword evidence="3" id="KW-0268">Exocytosis</keyword>
<gene>
    <name evidence="9" type="ORF">Celaphus_00017490</name>
</gene>
<accession>A0A212D633</accession>
<protein>
    <submittedName>
        <fullName evidence="9">EXOC1</fullName>
    </submittedName>
</protein>
<feature type="domain" description="Exocyst complex component Sec3 C-terminal" evidence="8">
    <location>
        <begin position="517"/>
        <end position="673"/>
    </location>
</feature>
<dbReference type="GO" id="GO:0006887">
    <property type="term" value="P:exocytosis"/>
    <property type="evidence" value="ECO:0007669"/>
    <property type="project" value="UniProtKB-KW"/>
</dbReference>
<proteinExistence type="inferred from homology"/>